<dbReference type="EMBL" id="JAHHHN010000035">
    <property type="protein sequence ID" value="MBW4565365.1"/>
    <property type="molecule type" value="Genomic_DNA"/>
</dbReference>
<dbReference type="Pfam" id="PF01593">
    <property type="entry name" value="Amino_oxidase"/>
    <property type="match status" value="2"/>
</dbReference>
<dbReference type="AlphaFoldDB" id="A0A951Q706"/>
<dbReference type="PANTHER" id="PTHR10742:SF410">
    <property type="entry name" value="LYSINE-SPECIFIC HISTONE DEMETHYLASE 2"/>
    <property type="match status" value="1"/>
</dbReference>
<dbReference type="PANTHER" id="PTHR10742">
    <property type="entry name" value="FLAVIN MONOAMINE OXIDASE"/>
    <property type="match status" value="1"/>
</dbReference>
<dbReference type="InterPro" id="IPR036188">
    <property type="entry name" value="FAD/NAD-bd_sf"/>
</dbReference>
<comment type="caution">
    <text evidence="2">The sequence shown here is derived from an EMBL/GenBank/DDBJ whole genome shotgun (WGS) entry which is preliminary data.</text>
</comment>
<evidence type="ECO:0000259" key="1">
    <source>
        <dbReference type="Pfam" id="PF01593"/>
    </source>
</evidence>
<dbReference type="InterPro" id="IPR002937">
    <property type="entry name" value="Amino_oxidase"/>
</dbReference>
<dbReference type="SUPFAM" id="SSF51905">
    <property type="entry name" value="FAD/NAD(P)-binding domain"/>
    <property type="match status" value="1"/>
</dbReference>
<protein>
    <submittedName>
        <fullName evidence="2">FAD-dependent oxidoreductase</fullName>
    </submittedName>
</protein>
<accession>A0A951Q706</accession>
<reference evidence="2" key="1">
    <citation type="submission" date="2021-05" db="EMBL/GenBank/DDBJ databases">
        <authorList>
            <person name="Pietrasiak N."/>
            <person name="Ward R."/>
            <person name="Stajich J.E."/>
            <person name="Kurbessoian T."/>
        </authorList>
    </citation>
    <scope>NUCLEOTIDE SEQUENCE</scope>
    <source>
        <strain evidence="2">JT2-VF2</strain>
    </source>
</reference>
<organism evidence="2 3">
    <name type="scientific">Mojavia pulchra JT2-VF2</name>
    <dbReference type="NCBI Taxonomy" id="287848"/>
    <lineage>
        <taxon>Bacteria</taxon>
        <taxon>Bacillati</taxon>
        <taxon>Cyanobacteriota</taxon>
        <taxon>Cyanophyceae</taxon>
        <taxon>Nostocales</taxon>
        <taxon>Nostocaceae</taxon>
    </lineage>
</organism>
<gene>
    <name evidence="2" type="ORF">KME32_30630</name>
</gene>
<sequence>MIKSESETVTKIHDFDVAVVGGGVSGAYCAWRLQRTPTEQLGSDLALLAKQHPDKKLRVGLFEYSDRIGGRLLSLHLPGVNLPVELGGVRFLESHKRVVKLVEHFGLSKEELPVSDPDGKHLFYLRGYHSTASDWNRPGFDPPYRLESSERTRSPGQLLHEVAFRHRQRVQQNPEYYRNIGFWNLLLDELSDQAYRLIRDAVGYESIVSNWNAAEAILFLLADFAPDAKYYRLQKGFQHLPHVMSEDFKAAGGKILKLHRLHRLDRNPSNGNIRLTFDKGLSSSKLSGRRILGKEVLYEAHHVILALPRRAIEMLHPDSFIFDSSTFESDIKAVLAQPTFKIFAAYRRPWWQTARQISAGRSITDLPLRQCYYWHTADGKNGNWNSVLMSSYSDGASVEFWAGLARDPNRYQPPFHSSPPGIGIPAEGDLNNSLAPKAMVEEMQRQLRELHGVADLPVPDPLTSPFIPPYIAVFQDWTQDPFGGGWHFWKIGADSKQVMQRMQRPLPEEPLYICGEAWSTQQGWVEGALETADIVLEEQLHLQPLY</sequence>
<dbReference type="InterPro" id="IPR050281">
    <property type="entry name" value="Flavin_monoamine_oxidase"/>
</dbReference>
<dbReference type="Gene3D" id="3.50.50.60">
    <property type="entry name" value="FAD/NAD(P)-binding domain"/>
    <property type="match status" value="1"/>
</dbReference>
<dbReference type="SUPFAM" id="SSF54373">
    <property type="entry name" value="FAD-linked reductases, C-terminal domain"/>
    <property type="match status" value="1"/>
</dbReference>
<evidence type="ECO:0000313" key="2">
    <source>
        <dbReference type="EMBL" id="MBW4565365.1"/>
    </source>
</evidence>
<feature type="domain" description="Amine oxidase" evidence="1">
    <location>
        <begin position="56"/>
        <end position="405"/>
    </location>
</feature>
<name>A0A951Q706_9NOST</name>
<dbReference type="Proteomes" id="UP000715781">
    <property type="component" value="Unassembled WGS sequence"/>
</dbReference>
<reference evidence="2" key="2">
    <citation type="journal article" date="2022" name="Microbiol. Resour. Announc.">
        <title>Metagenome Sequencing to Explore Phylogenomics of Terrestrial Cyanobacteria.</title>
        <authorList>
            <person name="Ward R.D."/>
            <person name="Stajich J.E."/>
            <person name="Johansen J.R."/>
            <person name="Huntemann M."/>
            <person name="Clum A."/>
            <person name="Foster B."/>
            <person name="Foster B."/>
            <person name="Roux S."/>
            <person name="Palaniappan K."/>
            <person name="Varghese N."/>
            <person name="Mukherjee S."/>
            <person name="Reddy T.B.K."/>
            <person name="Daum C."/>
            <person name="Copeland A."/>
            <person name="Chen I.A."/>
            <person name="Ivanova N.N."/>
            <person name="Kyrpides N.C."/>
            <person name="Shapiro N."/>
            <person name="Eloe-Fadrosh E.A."/>
            <person name="Pietrasiak N."/>
        </authorList>
    </citation>
    <scope>NUCLEOTIDE SEQUENCE</scope>
    <source>
        <strain evidence="2">JT2-VF2</strain>
    </source>
</reference>
<dbReference type="GO" id="GO:0016491">
    <property type="term" value="F:oxidoreductase activity"/>
    <property type="evidence" value="ECO:0007669"/>
    <property type="project" value="InterPro"/>
</dbReference>
<feature type="domain" description="Amine oxidase" evidence="1">
    <location>
        <begin position="428"/>
        <end position="532"/>
    </location>
</feature>
<evidence type="ECO:0000313" key="3">
    <source>
        <dbReference type="Proteomes" id="UP000715781"/>
    </source>
</evidence>
<proteinExistence type="predicted"/>